<proteinExistence type="predicted"/>
<name>A0A0C3F3K7_PILCF</name>
<sequence length="100" mass="11230">MCLWLSLCLLYADPRCFSHVKKLIMSSSCFTSSTISLSFAFHPCHKSSSSSSTGISRMKGVYGHMVEQTIQNQKQQLADILEHINLIKSWGPIHRVTRSA</sequence>
<dbReference type="AlphaFoldDB" id="A0A0C3F3K7"/>
<evidence type="ECO:0000256" key="1">
    <source>
        <dbReference type="SAM" id="SignalP"/>
    </source>
</evidence>
<keyword evidence="3" id="KW-1185">Reference proteome</keyword>
<reference evidence="3" key="2">
    <citation type="submission" date="2015-01" db="EMBL/GenBank/DDBJ databases">
        <title>Evolutionary Origins and Diversification of the Mycorrhizal Mutualists.</title>
        <authorList>
            <consortium name="DOE Joint Genome Institute"/>
            <consortium name="Mycorrhizal Genomics Consortium"/>
            <person name="Kohler A."/>
            <person name="Kuo A."/>
            <person name="Nagy L.G."/>
            <person name="Floudas D."/>
            <person name="Copeland A."/>
            <person name="Barry K.W."/>
            <person name="Cichocki N."/>
            <person name="Veneault-Fourrey C."/>
            <person name="LaButti K."/>
            <person name="Lindquist E.A."/>
            <person name="Lipzen A."/>
            <person name="Lundell T."/>
            <person name="Morin E."/>
            <person name="Murat C."/>
            <person name="Riley R."/>
            <person name="Ohm R."/>
            <person name="Sun H."/>
            <person name="Tunlid A."/>
            <person name="Henrissat B."/>
            <person name="Grigoriev I.V."/>
            <person name="Hibbett D.S."/>
            <person name="Martin F."/>
        </authorList>
    </citation>
    <scope>NUCLEOTIDE SEQUENCE [LARGE SCALE GENOMIC DNA]</scope>
    <source>
        <strain evidence="3">F 1598</strain>
    </source>
</reference>
<dbReference type="HOGENOM" id="CLU_2307111_0_0_1"/>
<dbReference type="Proteomes" id="UP000054166">
    <property type="component" value="Unassembled WGS sequence"/>
</dbReference>
<feature type="chain" id="PRO_5002174384" evidence="1">
    <location>
        <begin position="19"/>
        <end position="100"/>
    </location>
</feature>
<organism evidence="2 3">
    <name type="scientific">Piloderma croceum (strain F 1598)</name>
    <dbReference type="NCBI Taxonomy" id="765440"/>
    <lineage>
        <taxon>Eukaryota</taxon>
        <taxon>Fungi</taxon>
        <taxon>Dikarya</taxon>
        <taxon>Basidiomycota</taxon>
        <taxon>Agaricomycotina</taxon>
        <taxon>Agaricomycetes</taxon>
        <taxon>Agaricomycetidae</taxon>
        <taxon>Atheliales</taxon>
        <taxon>Atheliaceae</taxon>
        <taxon>Piloderma</taxon>
    </lineage>
</organism>
<gene>
    <name evidence="2" type="ORF">PILCRDRAFT_700993</name>
</gene>
<reference evidence="2 3" key="1">
    <citation type="submission" date="2014-04" db="EMBL/GenBank/DDBJ databases">
        <authorList>
            <consortium name="DOE Joint Genome Institute"/>
            <person name="Kuo A."/>
            <person name="Tarkka M."/>
            <person name="Buscot F."/>
            <person name="Kohler A."/>
            <person name="Nagy L.G."/>
            <person name="Floudas D."/>
            <person name="Copeland A."/>
            <person name="Barry K.W."/>
            <person name="Cichocki N."/>
            <person name="Veneault-Fourrey C."/>
            <person name="LaButti K."/>
            <person name="Lindquist E.A."/>
            <person name="Lipzen A."/>
            <person name="Lundell T."/>
            <person name="Morin E."/>
            <person name="Murat C."/>
            <person name="Sun H."/>
            <person name="Tunlid A."/>
            <person name="Henrissat B."/>
            <person name="Grigoriev I.V."/>
            <person name="Hibbett D.S."/>
            <person name="Martin F."/>
            <person name="Nordberg H.P."/>
            <person name="Cantor M.N."/>
            <person name="Hua S.X."/>
        </authorList>
    </citation>
    <scope>NUCLEOTIDE SEQUENCE [LARGE SCALE GENOMIC DNA]</scope>
    <source>
        <strain evidence="2 3">F 1598</strain>
    </source>
</reference>
<keyword evidence="1" id="KW-0732">Signal</keyword>
<evidence type="ECO:0000313" key="3">
    <source>
        <dbReference type="Proteomes" id="UP000054166"/>
    </source>
</evidence>
<feature type="signal peptide" evidence="1">
    <location>
        <begin position="1"/>
        <end position="18"/>
    </location>
</feature>
<protein>
    <submittedName>
        <fullName evidence="2">Uncharacterized protein</fullName>
    </submittedName>
</protein>
<dbReference type="InParanoid" id="A0A0C3F3K7"/>
<dbReference type="EMBL" id="KN833059">
    <property type="protein sequence ID" value="KIM74531.1"/>
    <property type="molecule type" value="Genomic_DNA"/>
</dbReference>
<accession>A0A0C3F3K7</accession>
<evidence type="ECO:0000313" key="2">
    <source>
        <dbReference type="EMBL" id="KIM74531.1"/>
    </source>
</evidence>